<evidence type="ECO:0000313" key="3">
    <source>
        <dbReference type="EMBL" id="QJI00315.1"/>
    </source>
</evidence>
<dbReference type="InterPro" id="IPR013230">
    <property type="entry name" value="Peptidase_M15A_C"/>
</dbReference>
<evidence type="ECO:0000256" key="1">
    <source>
        <dbReference type="SAM" id="MobiDB-lite"/>
    </source>
</evidence>
<feature type="compositionally biased region" description="Basic and acidic residues" evidence="1">
    <location>
        <begin position="170"/>
        <end position="181"/>
    </location>
</feature>
<dbReference type="Pfam" id="PF08291">
    <property type="entry name" value="Peptidase_M15_3"/>
    <property type="match status" value="1"/>
</dbReference>
<dbReference type="SUPFAM" id="SSF55166">
    <property type="entry name" value="Hedgehog/DD-peptidase"/>
    <property type="match status" value="1"/>
</dbReference>
<feature type="domain" description="Peptidase M15A C-terminal" evidence="2">
    <location>
        <begin position="40"/>
        <end position="139"/>
    </location>
</feature>
<dbReference type="Gene3D" id="3.30.1380.10">
    <property type="match status" value="1"/>
</dbReference>
<accession>A0A6M3XQS9</accession>
<proteinExistence type="predicted"/>
<dbReference type="EMBL" id="MT144843">
    <property type="protein sequence ID" value="QJI00315.1"/>
    <property type="molecule type" value="Genomic_DNA"/>
</dbReference>
<feature type="region of interest" description="Disordered" evidence="1">
    <location>
        <begin position="148"/>
        <end position="199"/>
    </location>
</feature>
<feature type="compositionally biased region" description="Basic and acidic residues" evidence="1">
    <location>
        <begin position="151"/>
        <end position="161"/>
    </location>
</feature>
<name>A0A6M3XQS9_9ZZZZ</name>
<organism evidence="3">
    <name type="scientific">viral metagenome</name>
    <dbReference type="NCBI Taxonomy" id="1070528"/>
    <lineage>
        <taxon>unclassified sequences</taxon>
        <taxon>metagenomes</taxon>
        <taxon>organismal metagenomes</taxon>
    </lineage>
</organism>
<dbReference type="InterPro" id="IPR009045">
    <property type="entry name" value="Zn_M74/Hedgehog-like"/>
</dbReference>
<reference evidence="3" key="1">
    <citation type="submission" date="2020-03" db="EMBL/GenBank/DDBJ databases">
        <title>The deep terrestrial virosphere.</title>
        <authorList>
            <person name="Holmfeldt K."/>
            <person name="Nilsson E."/>
            <person name="Simone D."/>
            <person name="Lopez-Fernandez M."/>
            <person name="Wu X."/>
            <person name="de Brujin I."/>
            <person name="Lundin D."/>
            <person name="Andersson A."/>
            <person name="Bertilsson S."/>
            <person name="Dopson M."/>
        </authorList>
    </citation>
    <scope>NUCLEOTIDE SEQUENCE</scope>
    <source>
        <strain evidence="3">TM448B01923</strain>
    </source>
</reference>
<protein>
    <submittedName>
        <fullName evidence="3">Putative peptidase</fullName>
    </submittedName>
</protein>
<sequence length="199" mass="21974">MPLDRLKISANFDNYETKCHCKDESCQHGAKFVPDAKNPGKFRSEMHPRLLDGLEQLRALACEEVGRDVPLIITSGGRCPPYNHAIGGNSNSEHLRCAAVDCFCPHLPIEKLAELAKKVPAFANGGIGVCKARNFLHLDVGPKSHFVYPGKTHDRAPEVSDPKTPIILDQPKKAVEEKQTEEPTPEPAPRPTRGRSLKR</sequence>
<dbReference type="AlphaFoldDB" id="A0A6M3XQS9"/>
<evidence type="ECO:0000259" key="2">
    <source>
        <dbReference type="Pfam" id="PF08291"/>
    </source>
</evidence>
<gene>
    <name evidence="3" type="ORF">TM448B01923_0003</name>
</gene>